<comment type="caution">
    <text evidence="1">The sequence shown here is derived from an EMBL/GenBank/DDBJ whole genome shotgun (WGS) entry which is preliminary data.</text>
</comment>
<dbReference type="InterPro" id="IPR008914">
    <property type="entry name" value="PEBP"/>
</dbReference>
<dbReference type="SUPFAM" id="SSF49777">
    <property type="entry name" value="PEBP-like"/>
    <property type="match status" value="1"/>
</dbReference>
<dbReference type="InterPro" id="IPR036610">
    <property type="entry name" value="PEBP-like_sf"/>
</dbReference>
<dbReference type="Proteomes" id="UP000179113">
    <property type="component" value="Unassembled WGS sequence"/>
</dbReference>
<dbReference type="Gene3D" id="3.90.280.10">
    <property type="entry name" value="PEBP-like"/>
    <property type="match status" value="1"/>
</dbReference>
<dbReference type="CDD" id="cd00865">
    <property type="entry name" value="PEBP_bact_arch"/>
    <property type="match status" value="1"/>
</dbReference>
<dbReference type="AlphaFoldDB" id="A0A1F4WLD9"/>
<dbReference type="PANTHER" id="PTHR30289:SF1">
    <property type="entry name" value="PEBP (PHOSPHATIDYLETHANOLAMINE-BINDING PROTEIN) FAMILY PROTEIN"/>
    <property type="match status" value="1"/>
</dbReference>
<evidence type="ECO:0000313" key="2">
    <source>
        <dbReference type="Proteomes" id="UP000179113"/>
    </source>
</evidence>
<name>A0A1F4WLD9_UNCKA</name>
<dbReference type="Pfam" id="PF01161">
    <property type="entry name" value="PBP"/>
    <property type="match status" value="1"/>
</dbReference>
<dbReference type="InterPro" id="IPR005247">
    <property type="entry name" value="YbhB_YbcL/LppC-like"/>
</dbReference>
<dbReference type="EMBL" id="MEWA01000009">
    <property type="protein sequence ID" value="OGC70244.1"/>
    <property type="molecule type" value="Genomic_DNA"/>
</dbReference>
<accession>A0A1F4WLD9</accession>
<gene>
    <name evidence="1" type="ORF">A2415_00910</name>
</gene>
<reference evidence="1 2" key="1">
    <citation type="journal article" date="2016" name="Nat. Commun.">
        <title>Thousands of microbial genomes shed light on interconnected biogeochemical processes in an aquifer system.</title>
        <authorList>
            <person name="Anantharaman K."/>
            <person name="Brown C.T."/>
            <person name="Hug L.A."/>
            <person name="Sharon I."/>
            <person name="Castelle C.J."/>
            <person name="Probst A.J."/>
            <person name="Thomas B.C."/>
            <person name="Singh A."/>
            <person name="Wilkins M.J."/>
            <person name="Karaoz U."/>
            <person name="Brodie E.L."/>
            <person name="Williams K.H."/>
            <person name="Hubbard S.S."/>
            <person name="Banfield J.F."/>
        </authorList>
    </citation>
    <scope>NUCLEOTIDE SEQUENCE [LARGE SCALE GENOMIC DNA]</scope>
</reference>
<evidence type="ECO:0000313" key="1">
    <source>
        <dbReference type="EMBL" id="OGC70244.1"/>
    </source>
</evidence>
<organism evidence="1 2">
    <name type="scientific">candidate division WWE3 bacterium RIFOXYC1_FULL_39_7</name>
    <dbReference type="NCBI Taxonomy" id="1802643"/>
    <lineage>
        <taxon>Bacteria</taxon>
        <taxon>Katanobacteria</taxon>
    </lineage>
</organism>
<protein>
    <submittedName>
        <fullName evidence="1">Phosphatidylethanolamine-binding protein</fullName>
    </submittedName>
</protein>
<proteinExistence type="predicted"/>
<sequence>MPAKYTCSGDDINPPLTFSDVPAGTMSLVLFVDDPDAPFKTWTHWILYDIDPKITEIRENSVPKGAFLGENDFGKGTYAGPCPPVGKHRYFFYLYALDTVLDLDEGATREEIEEAMEGHILDSALPLVGLFEK</sequence>
<dbReference type="NCBIfam" id="TIGR00481">
    <property type="entry name" value="YbhB/YbcL family Raf kinase inhibitor-like protein"/>
    <property type="match status" value="1"/>
</dbReference>
<dbReference type="PANTHER" id="PTHR30289">
    <property type="entry name" value="UNCHARACTERIZED PROTEIN YBCL-RELATED"/>
    <property type="match status" value="1"/>
</dbReference>